<dbReference type="Gene3D" id="3.40.50.410">
    <property type="entry name" value="von Willebrand factor, type A domain"/>
    <property type="match status" value="1"/>
</dbReference>
<dbReference type="STRING" id="517418.Ctha_2443"/>
<keyword evidence="4" id="KW-0067">ATP-binding</keyword>
<accession>B3QX82</accession>
<gene>
    <name evidence="9" type="ordered locus">Ctha_2443</name>
</gene>
<dbReference type="EMBL" id="CP001100">
    <property type="protein sequence ID" value="ACF14892.1"/>
    <property type="molecule type" value="Genomic_DNA"/>
</dbReference>
<comment type="function">
    <text evidence="6">Involved in bacteriochlorophyll biosynthesis; introduces a magnesium ion into protoporphyrin IX to yield Mg-protoporphyrin IX.</text>
</comment>
<comment type="pathway">
    <text evidence="1">Porphyrin-containing compound metabolism; bacteriochlorophyll biosynthesis.</text>
</comment>
<dbReference type="InterPro" id="IPR002035">
    <property type="entry name" value="VWF_A"/>
</dbReference>
<evidence type="ECO:0000259" key="8">
    <source>
        <dbReference type="PROSITE" id="PS50234"/>
    </source>
</evidence>
<evidence type="ECO:0000256" key="5">
    <source>
        <dbReference type="ARBA" id="ARBA00030759"/>
    </source>
</evidence>
<dbReference type="SUPFAM" id="SSF52540">
    <property type="entry name" value="P-loop containing nucleoside triphosphate hydrolases"/>
    <property type="match status" value="1"/>
</dbReference>
<dbReference type="eggNOG" id="COG1239">
    <property type="taxonomic scope" value="Bacteria"/>
</dbReference>
<dbReference type="HOGENOM" id="CLU_016684_6_0_10"/>
<dbReference type="InterPro" id="IPR052989">
    <property type="entry name" value="Mg-chelatase_DI-like"/>
</dbReference>
<dbReference type="InterPro" id="IPR000523">
    <property type="entry name" value="Mg_chelatse_chII-like_cat_dom"/>
</dbReference>
<keyword evidence="3" id="KW-0547">Nucleotide-binding</keyword>
<dbReference type="eggNOG" id="COG1240">
    <property type="taxonomic scope" value="Bacteria"/>
</dbReference>
<evidence type="ECO:0000256" key="7">
    <source>
        <dbReference type="SAM" id="MobiDB-lite"/>
    </source>
</evidence>
<dbReference type="PANTHER" id="PTHR35023:SF1">
    <property type="entry name" value="MG-PROTOPORPHYRIN IX CHELATASE"/>
    <property type="match status" value="1"/>
</dbReference>
<evidence type="ECO:0000256" key="4">
    <source>
        <dbReference type="ARBA" id="ARBA00022840"/>
    </source>
</evidence>
<dbReference type="InterPro" id="IPR041702">
    <property type="entry name" value="BchD/ChlD_VWA"/>
</dbReference>
<organism evidence="9 10">
    <name type="scientific">Chloroherpeton thalassium (strain ATCC 35110 / GB-78)</name>
    <dbReference type="NCBI Taxonomy" id="517418"/>
    <lineage>
        <taxon>Bacteria</taxon>
        <taxon>Pseudomonadati</taxon>
        <taxon>Chlorobiota</taxon>
        <taxon>Chlorobiia</taxon>
        <taxon>Chlorobiales</taxon>
        <taxon>Chloroherpetonaceae</taxon>
        <taxon>Chloroherpeton</taxon>
    </lineage>
</organism>
<dbReference type="InterPro" id="IPR012804">
    <property type="entry name" value="Cob_chelat_sub_put"/>
</dbReference>
<dbReference type="InterPro" id="IPR027417">
    <property type="entry name" value="P-loop_NTPase"/>
</dbReference>
<reference evidence="9 10" key="1">
    <citation type="submission" date="2008-06" db="EMBL/GenBank/DDBJ databases">
        <title>Complete sequence of Chloroherpeton thalassium ATCC 35110.</title>
        <authorList>
            <consortium name="US DOE Joint Genome Institute"/>
            <person name="Lucas S."/>
            <person name="Copeland A."/>
            <person name="Lapidus A."/>
            <person name="Glavina del Rio T."/>
            <person name="Dalin E."/>
            <person name="Tice H."/>
            <person name="Bruce D."/>
            <person name="Goodwin L."/>
            <person name="Pitluck S."/>
            <person name="Schmutz J."/>
            <person name="Larimer F."/>
            <person name="Land M."/>
            <person name="Hauser L."/>
            <person name="Kyrpides N."/>
            <person name="Mikhailova N."/>
            <person name="Liu Z."/>
            <person name="Li T."/>
            <person name="Zhao F."/>
            <person name="Overmann J."/>
            <person name="Bryant D.A."/>
            <person name="Richardson P."/>
        </authorList>
    </citation>
    <scope>NUCLEOTIDE SEQUENCE [LARGE SCALE GENOMIC DNA]</scope>
    <source>
        <strain evidence="10">ATCC 35110 / GB-78</strain>
    </source>
</reference>
<keyword evidence="9" id="KW-0436">Ligase</keyword>
<keyword evidence="10" id="KW-1185">Reference proteome</keyword>
<dbReference type="KEGG" id="cts:Ctha_2443"/>
<comment type="similarity">
    <text evidence="2">Belongs to the Mg-chelatase subunits D/I family.</text>
</comment>
<dbReference type="PROSITE" id="PS50234">
    <property type="entry name" value="VWFA"/>
    <property type="match status" value="1"/>
</dbReference>
<evidence type="ECO:0000256" key="2">
    <source>
        <dbReference type="ARBA" id="ARBA00005799"/>
    </source>
</evidence>
<feature type="domain" description="VWFA" evidence="8">
    <location>
        <begin position="491"/>
        <end position="674"/>
    </location>
</feature>
<protein>
    <recommendedName>
        <fullName evidence="5">Mg-protoporphyrin IX chelatase</fullName>
    </recommendedName>
</protein>
<name>B3QX82_CHLT3</name>
<evidence type="ECO:0000313" key="9">
    <source>
        <dbReference type="EMBL" id="ACF14892.1"/>
    </source>
</evidence>
<evidence type="ECO:0000256" key="6">
    <source>
        <dbReference type="ARBA" id="ARBA00053551"/>
    </source>
</evidence>
<feature type="compositionally biased region" description="Acidic residues" evidence="7">
    <location>
        <begin position="316"/>
        <end position="333"/>
    </location>
</feature>
<dbReference type="Gene3D" id="1.10.8.80">
    <property type="entry name" value="Magnesium chelatase subunit I, C-Terminal domain"/>
    <property type="match status" value="1"/>
</dbReference>
<dbReference type="CDD" id="cd01451">
    <property type="entry name" value="vWA_Magnesium_chelatase"/>
    <property type="match status" value="1"/>
</dbReference>
<feature type="compositionally biased region" description="Basic residues" evidence="7">
    <location>
        <begin position="405"/>
        <end position="429"/>
    </location>
</feature>
<dbReference type="NCBIfam" id="TIGR02442">
    <property type="entry name" value="Cob-chelat-sub"/>
    <property type="match status" value="1"/>
</dbReference>
<dbReference type="SMART" id="SM00327">
    <property type="entry name" value="VWA"/>
    <property type="match status" value="1"/>
</dbReference>
<proteinExistence type="inferred from homology"/>
<evidence type="ECO:0000256" key="3">
    <source>
        <dbReference type="ARBA" id="ARBA00022741"/>
    </source>
</evidence>
<sequence length="675" mass="75408">MMHKHLFPFSAIIGQADLKLCLILNAVNPKVGGVVIRGEKGTAKSTAVRALSALLPEVESQPMAELHDGTKSQIVEKHRPSVVTLPLNATEDCVVGGIDFNLTIREGHRVFQPGLLAKAHHGILYVDEVNLLDDHIVDVVLDAAASGENHIEREGMSFKHPSEFILVGTMNPEEGELRPQLLDRFGLCVEVQSERDPEHRVDLILRREAFDSDPIVFIESYQAENDRLAQKIAKAKKLFTEVKMPPHLRSFISELCRENNVAGHRADLVIEHAARAHAAYRSQLEVGVEDIKIVAPFALSHRRRDPIPPPPPEPPQPEEQDEPEQQEQEQPEPEENRQQEQPQPEAQNQPEGEGEEREQPQQEQQGNNQEEQDSPDEKNEDDERSPEEAHEQVLEQIFDIGATFKVKKFSTPKDRNKRRGSGRRSRSKVSQKQGRYIRSTSKRSNDDIALDATLRAAAPHQRHRDNPNGMAVALHESDIHEKIREKRVGNLLLFVVDASGSMGARGRMAASKGAVMSLLLDAYQKRDKVAMVSFRKKEAWVNLPITSSVEVAGKLLKDMPVGGRTPFSAGLVKGYELCKNYLLKEPTARPIMIIISDGKANFALGNQKPMDEVYAVARKMAEEARIRFIVVDTEEAGLVSFGLASKISAMLSADYFKIDDLKSDQLLSIVKDSMK</sequence>
<feature type="compositionally biased region" description="Acidic residues" evidence="7">
    <location>
        <begin position="370"/>
        <end position="385"/>
    </location>
</feature>
<feature type="region of interest" description="Disordered" evidence="7">
    <location>
        <begin position="299"/>
        <end position="390"/>
    </location>
</feature>
<dbReference type="Gene3D" id="3.40.50.300">
    <property type="entry name" value="P-loop containing nucleotide triphosphate hydrolases"/>
    <property type="match status" value="1"/>
</dbReference>
<dbReference type="Proteomes" id="UP000001208">
    <property type="component" value="Chromosome"/>
</dbReference>
<dbReference type="PANTHER" id="PTHR35023">
    <property type="entry name" value="CHELATASE-RELATED"/>
    <property type="match status" value="1"/>
</dbReference>
<dbReference type="AlphaFoldDB" id="B3QX82"/>
<feature type="compositionally biased region" description="Low complexity" evidence="7">
    <location>
        <begin position="339"/>
        <end position="351"/>
    </location>
</feature>
<dbReference type="InterPro" id="IPR041628">
    <property type="entry name" value="ChlI/MoxR_AAA_lid"/>
</dbReference>
<evidence type="ECO:0000313" key="10">
    <source>
        <dbReference type="Proteomes" id="UP000001208"/>
    </source>
</evidence>
<dbReference type="Pfam" id="PF13519">
    <property type="entry name" value="VWA_2"/>
    <property type="match status" value="1"/>
</dbReference>
<dbReference type="Pfam" id="PF01078">
    <property type="entry name" value="Mg_chelatase"/>
    <property type="match status" value="1"/>
</dbReference>
<dbReference type="GO" id="GO:0005524">
    <property type="term" value="F:ATP binding"/>
    <property type="evidence" value="ECO:0007669"/>
    <property type="project" value="UniProtKB-KW"/>
</dbReference>
<dbReference type="InterPro" id="IPR036465">
    <property type="entry name" value="vWFA_dom_sf"/>
</dbReference>
<dbReference type="SUPFAM" id="SSF53300">
    <property type="entry name" value="vWA-like"/>
    <property type="match status" value="1"/>
</dbReference>
<feature type="region of interest" description="Disordered" evidence="7">
    <location>
        <begin position="405"/>
        <end position="444"/>
    </location>
</feature>
<evidence type="ECO:0000256" key="1">
    <source>
        <dbReference type="ARBA" id="ARBA00004800"/>
    </source>
</evidence>
<dbReference type="GO" id="GO:0016874">
    <property type="term" value="F:ligase activity"/>
    <property type="evidence" value="ECO:0007669"/>
    <property type="project" value="UniProtKB-KW"/>
</dbReference>
<dbReference type="Pfam" id="PF17863">
    <property type="entry name" value="AAA_lid_2"/>
    <property type="match status" value="1"/>
</dbReference>